<keyword evidence="2" id="KW-1185">Reference proteome</keyword>
<dbReference type="AlphaFoldDB" id="A0A5N6EL35"/>
<reference evidence="1 2" key="1">
    <citation type="submission" date="2019-04" db="EMBL/GenBank/DDBJ databases">
        <title>Fungal friends and foes A comparative genomics study of 23 Aspergillus species from section Flavi.</title>
        <authorList>
            <consortium name="DOE Joint Genome Institute"/>
            <person name="Kjaerbolling I."/>
            <person name="Vesth T.C."/>
            <person name="Frisvad J.C."/>
            <person name="Nybo J.L."/>
            <person name="Theobald S."/>
            <person name="Kildgaard S."/>
            <person name="Petersen T.I."/>
            <person name="Kuo A."/>
            <person name="Sato A."/>
            <person name="Lyhne E.K."/>
            <person name="Kogle M.E."/>
            <person name="Wiebenga A."/>
            <person name="Kun R.S."/>
            <person name="Lubbers R.J."/>
            <person name="Makela M.R."/>
            <person name="Barry K."/>
            <person name="Chovatia M."/>
            <person name="Clum A."/>
            <person name="Daum C."/>
            <person name="Haridas S."/>
            <person name="He G."/>
            <person name="LaButti K."/>
            <person name="Lipzen A."/>
            <person name="Mondo S."/>
            <person name="Pangilinan J."/>
            <person name="Riley R."/>
            <person name="Salamov A."/>
            <person name="Simmons B.A."/>
            <person name="Magnuson J.K."/>
            <person name="Henrissat B."/>
            <person name="Mortensen U.H."/>
            <person name="Larsen T.O."/>
            <person name="De vries R.P."/>
            <person name="Grigoriev I.V."/>
            <person name="Machida M."/>
            <person name="Baker S.E."/>
            <person name="Andersen M.R."/>
        </authorList>
    </citation>
    <scope>NUCLEOTIDE SEQUENCE [LARGE SCALE GENOMIC DNA]</scope>
    <source>
        <strain evidence="1 2">CBS 126849</strain>
    </source>
</reference>
<name>A0A5N6EL35_9EURO</name>
<sequence>MAPSGYTIRLQKGIQGGFAPPTPTAILILAKDADNSYITIYESIRPDDGAGMEDKPERTLNSSDEVEGLVTELYKILQDLPLEDPPGSEDIYGKDISISWSSDDFVWCNGGQQGCVGADSDVRPSETQRRKFTRAVDIVRELVDMGV</sequence>
<dbReference type="EMBL" id="ML733469">
    <property type="protein sequence ID" value="KAB8217100.1"/>
    <property type="molecule type" value="Genomic_DNA"/>
</dbReference>
<evidence type="ECO:0000313" key="2">
    <source>
        <dbReference type="Proteomes" id="UP000326799"/>
    </source>
</evidence>
<protein>
    <submittedName>
        <fullName evidence="1">Uncharacterized protein</fullName>
    </submittedName>
</protein>
<evidence type="ECO:0000313" key="1">
    <source>
        <dbReference type="EMBL" id="KAB8217100.1"/>
    </source>
</evidence>
<proteinExistence type="predicted"/>
<dbReference type="Proteomes" id="UP000326799">
    <property type="component" value="Unassembled WGS sequence"/>
</dbReference>
<organism evidence="1 2">
    <name type="scientific">Aspergillus novoparasiticus</name>
    <dbReference type="NCBI Taxonomy" id="986946"/>
    <lineage>
        <taxon>Eukaryota</taxon>
        <taxon>Fungi</taxon>
        <taxon>Dikarya</taxon>
        <taxon>Ascomycota</taxon>
        <taxon>Pezizomycotina</taxon>
        <taxon>Eurotiomycetes</taxon>
        <taxon>Eurotiomycetidae</taxon>
        <taxon>Eurotiales</taxon>
        <taxon>Aspergillaceae</taxon>
        <taxon>Aspergillus</taxon>
        <taxon>Aspergillus subgen. Circumdati</taxon>
    </lineage>
</organism>
<gene>
    <name evidence="1" type="ORF">BDV33DRAFT_177733</name>
</gene>
<accession>A0A5N6EL35</accession>